<organism evidence="1 2">
    <name type="scientific">Candidatus Enterovibrio altilux</name>
    <dbReference type="NCBI Taxonomy" id="1927128"/>
    <lineage>
        <taxon>Bacteria</taxon>
        <taxon>Pseudomonadati</taxon>
        <taxon>Pseudomonadota</taxon>
        <taxon>Gammaproteobacteria</taxon>
        <taxon>Vibrionales</taxon>
        <taxon>Vibrionaceae</taxon>
        <taxon>Enterovibrio</taxon>
    </lineage>
</organism>
<dbReference type="KEGG" id="elux:BTN50_1469"/>
<proteinExistence type="predicted"/>
<gene>
    <name evidence="1" type="ORF">BTN50_1469</name>
</gene>
<protein>
    <submittedName>
        <fullName evidence="1">Mobile element protein</fullName>
    </submittedName>
</protein>
<dbReference type="Proteomes" id="UP000218160">
    <property type="component" value="Chromosome 1"/>
</dbReference>
<accession>A0A291BAD0</accession>
<name>A0A291BAD0_9GAMM</name>
<dbReference type="EMBL" id="CP020660">
    <property type="protein sequence ID" value="ATF09943.1"/>
    <property type="molecule type" value="Genomic_DNA"/>
</dbReference>
<keyword evidence="2" id="KW-1185">Reference proteome</keyword>
<sequence>MKVHKKIKKHSTHGKQRIWLKLHLTVDINTHEIISAALGASNVIDGKIPLNLLK</sequence>
<dbReference type="AlphaFoldDB" id="A0A291BAD0"/>
<evidence type="ECO:0000313" key="2">
    <source>
        <dbReference type="Proteomes" id="UP000218160"/>
    </source>
</evidence>
<reference evidence="2" key="1">
    <citation type="submission" date="2017-04" db="EMBL/GenBank/DDBJ databases">
        <title>Genome evolution of the luminous symbionts of deep sea anglerfish.</title>
        <authorList>
            <person name="Hendry T.A."/>
        </authorList>
    </citation>
    <scope>NUCLEOTIDE SEQUENCE [LARGE SCALE GENOMIC DNA]</scope>
</reference>
<evidence type="ECO:0000313" key="1">
    <source>
        <dbReference type="EMBL" id="ATF09943.1"/>
    </source>
</evidence>